<gene>
    <name evidence="1" type="ORF">SanaruYs_05440</name>
</gene>
<sequence>MYGEIPYAERMQDAQFLEGVHQSWKAILESPATDIIIEHSQIEYRHQLKILERYCRTRGIRGFYKDYLLKSVILHSKFIYYLVREFYEEFGHTGETVSIFGKDITIDSFCYIHIIFRHYAELSKEYQLGKTYHFDTNIDYKKIPSFLKDIIEQVGSTGDSTLFQNNSIHFIFRGAYYTIHVSPFGGLPRLATFFPVGRPAELAKLKSFTEVPLDHELIILRP</sequence>
<evidence type="ECO:0000313" key="1">
    <source>
        <dbReference type="EMBL" id="GCC50329.1"/>
    </source>
</evidence>
<keyword evidence="2" id="KW-1185">Reference proteome</keyword>
<protein>
    <submittedName>
        <fullName evidence="1">Uncharacterized protein</fullName>
    </submittedName>
</protein>
<proteinExistence type="predicted"/>
<comment type="caution">
    <text evidence="1">The sequence shown here is derived from an EMBL/GenBank/DDBJ whole genome shotgun (WGS) entry which is preliminary data.</text>
</comment>
<dbReference type="EMBL" id="BHXQ01000001">
    <property type="protein sequence ID" value="GCC50329.1"/>
    <property type="molecule type" value="Genomic_DNA"/>
</dbReference>
<name>A0A401U623_9BACT</name>
<reference evidence="1 2" key="1">
    <citation type="submission" date="2018-11" db="EMBL/GenBank/DDBJ databases">
        <title>Chryseotalea sanarue gen. nov., sp., nov., a member of the family Cytophagaceae, isolated from a brackish lake in Hamamatsu Japan.</title>
        <authorList>
            <person name="Maejima Y."/>
            <person name="Iino T."/>
            <person name="Muraguchi Y."/>
            <person name="Fukuda K."/>
            <person name="Ohkuma M."/>
            <person name="Moriuchi R."/>
            <person name="Dohra H."/>
            <person name="Kimbara K."/>
            <person name="Shintani M."/>
        </authorList>
    </citation>
    <scope>NUCLEOTIDE SEQUENCE [LARGE SCALE GENOMIC DNA]</scope>
    <source>
        <strain evidence="1 2">Ys</strain>
    </source>
</reference>
<organism evidence="1 2">
    <name type="scientific">Chryseotalea sanaruensis</name>
    <dbReference type="NCBI Taxonomy" id="2482724"/>
    <lineage>
        <taxon>Bacteria</taxon>
        <taxon>Pseudomonadati</taxon>
        <taxon>Bacteroidota</taxon>
        <taxon>Cytophagia</taxon>
        <taxon>Cytophagales</taxon>
        <taxon>Chryseotaleaceae</taxon>
        <taxon>Chryseotalea</taxon>
    </lineage>
</organism>
<evidence type="ECO:0000313" key="2">
    <source>
        <dbReference type="Proteomes" id="UP000288227"/>
    </source>
</evidence>
<dbReference type="AlphaFoldDB" id="A0A401U623"/>
<dbReference type="Proteomes" id="UP000288227">
    <property type="component" value="Unassembled WGS sequence"/>
</dbReference>
<accession>A0A401U623</accession>